<reference evidence="1" key="1">
    <citation type="submission" date="2020-12" db="EMBL/GenBank/DDBJ databases">
        <title>Bacterial novel species Mucilaginibacter sp. SD-g isolated from soil.</title>
        <authorList>
            <person name="Jung H.-Y."/>
        </authorList>
    </citation>
    <scope>NUCLEOTIDE SEQUENCE</scope>
    <source>
        <strain evidence="1">SD-g</strain>
    </source>
</reference>
<keyword evidence="2" id="KW-1185">Reference proteome</keyword>
<protein>
    <recommendedName>
        <fullName evidence="3">Zinc-finger domain-containing protein</fullName>
    </recommendedName>
</protein>
<dbReference type="RefSeq" id="WP_200066405.1">
    <property type="nucleotide sequence ID" value="NZ_JAEHFW010000002.1"/>
</dbReference>
<evidence type="ECO:0000313" key="1">
    <source>
        <dbReference type="EMBL" id="MBK0379864.1"/>
    </source>
</evidence>
<evidence type="ECO:0008006" key="3">
    <source>
        <dbReference type="Google" id="ProtNLM"/>
    </source>
</evidence>
<proteinExistence type="predicted"/>
<dbReference type="Proteomes" id="UP000613193">
    <property type="component" value="Unassembled WGS sequence"/>
</dbReference>
<dbReference type="AlphaFoldDB" id="A0A934PS96"/>
<comment type="caution">
    <text evidence="1">The sequence shown here is derived from an EMBL/GenBank/DDBJ whole genome shotgun (WGS) entry which is preliminary data.</text>
</comment>
<evidence type="ECO:0000313" key="2">
    <source>
        <dbReference type="Proteomes" id="UP000613193"/>
    </source>
</evidence>
<dbReference type="EMBL" id="JAEHFW010000002">
    <property type="protein sequence ID" value="MBK0379864.1"/>
    <property type="molecule type" value="Genomic_DNA"/>
</dbReference>
<sequence length="91" mass="10680">MNELNKIRYNCKQATFLIEKKLLGKITLKESVELRIHLIGCDACKLYAKQSDKINRMMQRMFKTVAGKPVTMDEKFKIELQERITDKLNSD</sequence>
<accession>A0A934PS96</accession>
<organism evidence="1 2">
    <name type="scientific">Mucilaginibacter segetis</name>
    <dbReference type="NCBI Taxonomy" id="2793071"/>
    <lineage>
        <taxon>Bacteria</taxon>
        <taxon>Pseudomonadati</taxon>
        <taxon>Bacteroidota</taxon>
        <taxon>Sphingobacteriia</taxon>
        <taxon>Sphingobacteriales</taxon>
        <taxon>Sphingobacteriaceae</taxon>
        <taxon>Mucilaginibacter</taxon>
    </lineage>
</organism>
<gene>
    <name evidence="1" type="ORF">I5M19_11125</name>
</gene>
<name>A0A934PS96_9SPHI</name>